<organism evidence="6 7">
    <name type="scientific">Cupriavidus respiraculi</name>
    <dbReference type="NCBI Taxonomy" id="195930"/>
    <lineage>
        <taxon>Bacteria</taxon>
        <taxon>Pseudomonadati</taxon>
        <taxon>Pseudomonadota</taxon>
        <taxon>Betaproteobacteria</taxon>
        <taxon>Burkholderiales</taxon>
        <taxon>Burkholderiaceae</taxon>
        <taxon>Cupriavidus</taxon>
    </lineage>
</organism>
<dbReference type="PANTHER" id="PTHR43065:SF42">
    <property type="entry name" value="TWO-COMPONENT SENSOR PPRA"/>
    <property type="match status" value="1"/>
</dbReference>
<keyword evidence="3" id="KW-0597">Phosphoprotein</keyword>
<evidence type="ECO:0000259" key="5">
    <source>
        <dbReference type="PROSITE" id="PS50109"/>
    </source>
</evidence>
<dbReference type="InterPro" id="IPR003661">
    <property type="entry name" value="HisK_dim/P_dom"/>
</dbReference>
<dbReference type="Gene3D" id="3.40.50.2300">
    <property type="match status" value="2"/>
</dbReference>
<dbReference type="CDD" id="cd00082">
    <property type="entry name" value="HisKA"/>
    <property type="match status" value="1"/>
</dbReference>
<evidence type="ECO:0000313" key="6">
    <source>
        <dbReference type="EMBL" id="CAG9166798.1"/>
    </source>
</evidence>
<dbReference type="Gene3D" id="1.10.287.130">
    <property type="match status" value="1"/>
</dbReference>
<dbReference type="GO" id="GO:0016740">
    <property type="term" value="F:transferase activity"/>
    <property type="evidence" value="ECO:0007669"/>
    <property type="project" value="UniProtKB-KW"/>
</dbReference>
<evidence type="ECO:0000313" key="7">
    <source>
        <dbReference type="Proteomes" id="UP000721236"/>
    </source>
</evidence>
<dbReference type="SUPFAM" id="SSF47384">
    <property type="entry name" value="Homodimeric domain of signal transducing histidine kinase"/>
    <property type="match status" value="1"/>
</dbReference>
<reference evidence="6 7" key="1">
    <citation type="submission" date="2021-08" db="EMBL/GenBank/DDBJ databases">
        <authorList>
            <person name="Peeters C."/>
        </authorList>
    </citation>
    <scope>NUCLEOTIDE SEQUENCE [LARGE SCALE GENOMIC DNA]</scope>
    <source>
        <strain evidence="6 7">LMG 21510</strain>
    </source>
</reference>
<dbReference type="SUPFAM" id="SSF55874">
    <property type="entry name" value="ATPase domain of HSP90 chaperone/DNA topoisomerase II/histidine kinase"/>
    <property type="match status" value="1"/>
</dbReference>
<dbReference type="Pfam" id="PF02518">
    <property type="entry name" value="HATPase_c"/>
    <property type="match status" value="1"/>
</dbReference>
<comment type="catalytic activity">
    <reaction evidence="1">
        <text>ATP + protein L-histidine = ADP + protein N-phospho-L-histidine.</text>
        <dbReference type="EC" id="2.7.13.3"/>
    </reaction>
</comment>
<feature type="region of interest" description="Disordered" evidence="4">
    <location>
        <begin position="616"/>
        <end position="644"/>
    </location>
</feature>
<evidence type="ECO:0000256" key="2">
    <source>
        <dbReference type="ARBA" id="ARBA00012438"/>
    </source>
</evidence>
<gene>
    <name evidence="6" type="primary">sasA_2</name>
    <name evidence="6" type="ORF">LMG21510_00550</name>
</gene>
<feature type="domain" description="Histidine kinase" evidence="5">
    <location>
        <begin position="404"/>
        <end position="619"/>
    </location>
</feature>
<keyword evidence="7" id="KW-1185">Reference proteome</keyword>
<dbReference type="PROSITE" id="PS50109">
    <property type="entry name" value="HIS_KIN"/>
    <property type="match status" value="1"/>
</dbReference>
<dbReference type="InterPro" id="IPR036890">
    <property type="entry name" value="HATPase_C_sf"/>
</dbReference>
<protein>
    <recommendedName>
        <fullName evidence="2">histidine kinase</fullName>
        <ecNumber evidence="2">2.7.13.3</ecNumber>
    </recommendedName>
</protein>
<sequence>MPARAMSFHRPAILLLLLWLQAIAFCAPAQARPWRVVILPGADLSQPAASQQVHELRAVLNAAAPQGVEFYVDALDSYRFDAASMTPHFVQLLKAKYANREVDLVIGVSEYALQFAGRYHEQVWPGVPVLITSIDATRLAALARPESFTYLPMAADIPGTLDMVAALQPELKRLIVVTGAAPVDRYWGSRIDDGLAQRASASWQVETWSGLTQRELVERVAGLDRSAAVLFATMYADRYGAAHFPYEVMGALSAATAAPLYGWYETYMRYGMAAGSAIDFAAHGRRTGEVAAAMLRGELRAAGTVLDAPAPLCVADVGRLEAFGLDAGALPAECRRLNVPASLWRDHRALVLGVLATVVLQALTIGALLWQRRWRRRAEDEAAQRRTELTRAARIASIGELSASIAHEVSQPLGAILTNADAASFMLDGPAADTDEVRSILDDVRRDALRANQVVQRQRAMLRKHELEFVPLRPDAVLEEGMDLLRPEARRRGCELRCRFAAADVAVMGDPVQLQQVLVNLVINAMDAVQGLDPARRRIMVETRAQAGFHVLNVTDRGPGMAAEVVSRVFESFYTTKPQGTGLGLSIVRAIVAAHGGEVCVTSEPERGTTFEVRMPAAGAMQPSPRRKASSPAAVWTRDPSPRS</sequence>
<comment type="caution">
    <text evidence="6">The sequence shown here is derived from an EMBL/GenBank/DDBJ whole genome shotgun (WGS) entry which is preliminary data.</text>
</comment>
<dbReference type="EMBL" id="CAJZAH010000001">
    <property type="protein sequence ID" value="CAG9166798.1"/>
    <property type="molecule type" value="Genomic_DNA"/>
</dbReference>
<proteinExistence type="predicted"/>
<evidence type="ECO:0000256" key="3">
    <source>
        <dbReference type="ARBA" id="ARBA00022553"/>
    </source>
</evidence>
<dbReference type="InterPro" id="IPR004358">
    <property type="entry name" value="Sig_transdc_His_kin-like_C"/>
</dbReference>
<dbReference type="PANTHER" id="PTHR43065">
    <property type="entry name" value="SENSOR HISTIDINE KINASE"/>
    <property type="match status" value="1"/>
</dbReference>
<evidence type="ECO:0000256" key="1">
    <source>
        <dbReference type="ARBA" id="ARBA00000085"/>
    </source>
</evidence>
<accession>A0ABM8WHE1</accession>
<evidence type="ECO:0000256" key="4">
    <source>
        <dbReference type="SAM" id="MobiDB-lite"/>
    </source>
</evidence>
<dbReference type="Proteomes" id="UP000721236">
    <property type="component" value="Unassembled WGS sequence"/>
</dbReference>
<dbReference type="SMART" id="SM00387">
    <property type="entry name" value="HATPase_c"/>
    <property type="match status" value="1"/>
</dbReference>
<dbReference type="Gene3D" id="3.30.565.10">
    <property type="entry name" value="Histidine kinase-like ATPase, C-terminal domain"/>
    <property type="match status" value="1"/>
</dbReference>
<name>A0ABM8WHE1_9BURK</name>
<dbReference type="InterPro" id="IPR005467">
    <property type="entry name" value="His_kinase_dom"/>
</dbReference>
<dbReference type="PRINTS" id="PR00344">
    <property type="entry name" value="BCTRLSENSOR"/>
</dbReference>
<dbReference type="EC" id="2.7.13.3" evidence="2"/>
<dbReference type="InterPro" id="IPR036097">
    <property type="entry name" value="HisK_dim/P_sf"/>
</dbReference>
<keyword evidence="6" id="KW-0808">Transferase</keyword>
<dbReference type="InterPro" id="IPR003594">
    <property type="entry name" value="HATPase_dom"/>
</dbReference>